<evidence type="ECO:0000313" key="2">
    <source>
        <dbReference type="EMBL" id="MCI35669.1"/>
    </source>
</evidence>
<organism evidence="2 3">
    <name type="scientific">Trifolium medium</name>
    <dbReference type="NCBI Taxonomy" id="97028"/>
    <lineage>
        <taxon>Eukaryota</taxon>
        <taxon>Viridiplantae</taxon>
        <taxon>Streptophyta</taxon>
        <taxon>Embryophyta</taxon>
        <taxon>Tracheophyta</taxon>
        <taxon>Spermatophyta</taxon>
        <taxon>Magnoliopsida</taxon>
        <taxon>eudicotyledons</taxon>
        <taxon>Gunneridae</taxon>
        <taxon>Pentapetalae</taxon>
        <taxon>rosids</taxon>
        <taxon>fabids</taxon>
        <taxon>Fabales</taxon>
        <taxon>Fabaceae</taxon>
        <taxon>Papilionoideae</taxon>
        <taxon>50 kb inversion clade</taxon>
        <taxon>NPAAA clade</taxon>
        <taxon>Hologalegina</taxon>
        <taxon>IRL clade</taxon>
        <taxon>Trifolieae</taxon>
        <taxon>Trifolium</taxon>
    </lineage>
</organism>
<feature type="compositionally biased region" description="Pro residues" evidence="1">
    <location>
        <begin position="29"/>
        <end position="41"/>
    </location>
</feature>
<name>A0A392RHE1_9FABA</name>
<evidence type="ECO:0000256" key="1">
    <source>
        <dbReference type="SAM" id="MobiDB-lite"/>
    </source>
</evidence>
<feature type="region of interest" description="Disordered" evidence="1">
    <location>
        <begin position="1"/>
        <end position="65"/>
    </location>
</feature>
<dbReference type="EMBL" id="LXQA010225695">
    <property type="protein sequence ID" value="MCI35669.1"/>
    <property type="molecule type" value="Genomic_DNA"/>
</dbReference>
<dbReference type="AlphaFoldDB" id="A0A392RHE1"/>
<proteinExistence type="predicted"/>
<accession>A0A392RHE1</accession>
<evidence type="ECO:0000313" key="3">
    <source>
        <dbReference type="Proteomes" id="UP000265520"/>
    </source>
</evidence>
<reference evidence="2 3" key="1">
    <citation type="journal article" date="2018" name="Front. Plant Sci.">
        <title>Red Clover (Trifolium pratense) and Zigzag Clover (T. medium) - A Picture of Genomic Similarities and Differences.</title>
        <authorList>
            <person name="Dluhosova J."/>
            <person name="Istvanek J."/>
            <person name="Nedelnik J."/>
            <person name="Repkova J."/>
        </authorList>
    </citation>
    <scope>NUCLEOTIDE SEQUENCE [LARGE SCALE GENOMIC DNA]</scope>
    <source>
        <strain evidence="3">cv. 10/8</strain>
        <tissue evidence="2">Leaf</tissue>
    </source>
</reference>
<feature type="compositionally biased region" description="Acidic residues" evidence="1">
    <location>
        <begin position="11"/>
        <end position="23"/>
    </location>
</feature>
<sequence length="65" mass="7192">SPEQDKATSEPEIETSPDSEEIPFEQPIPEQPIPEQPPSEQPIPDQTSEQLPINTVIQNSSEVPD</sequence>
<protein>
    <submittedName>
        <fullName evidence="2">Uncharacterized protein</fullName>
    </submittedName>
</protein>
<keyword evidence="3" id="KW-1185">Reference proteome</keyword>
<feature type="compositionally biased region" description="Polar residues" evidence="1">
    <location>
        <begin position="45"/>
        <end position="65"/>
    </location>
</feature>
<comment type="caution">
    <text evidence="2">The sequence shown here is derived from an EMBL/GenBank/DDBJ whole genome shotgun (WGS) entry which is preliminary data.</text>
</comment>
<dbReference type="Proteomes" id="UP000265520">
    <property type="component" value="Unassembled WGS sequence"/>
</dbReference>
<feature type="non-terminal residue" evidence="2">
    <location>
        <position position="1"/>
    </location>
</feature>